<name>A0AAD8HD85_9APIA</name>
<accession>A0AAD8HD85</accession>
<reference evidence="2" key="1">
    <citation type="submission" date="2023-02" db="EMBL/GenBank/DDBJ databases">
        <title>Genome of toxic invasive species Heracleum sosnowskyi carries increased number of genes despite the absence of recent whole-genome duplications.</title>
        <authorList>
            <person name="Schelkunov M."/>
            <person name="Shtratnikova V."/>
            <person name="Makarenko M."/>
            <person name="Klepikova A."/>
            <person name="Omelchenko D."/>
            <person name="Novikova G."/>
            <person name="Obukhova E."/>
            <person name="Bogdanov V."/>
            <person name="Penin A."/>
            <person name="Logacheva M."/>
        </authorList>
    </citation>
    <scope>NUCLEOTIDE SEQUENCE</scope>
    <source>
        <strain evidence="2">Hsosn_3</strain>
        <tissue evidence="2">Leaf</tissue>
    </source>
</reference>
<comment type="caution">
    <text evidence="2">The sequence shown here is derived from an EMBL/GenBank/DDBJ whole genome shotgun (WGS) entry which is preliminary data.</text>
</comment>
<dbReference type="AlphaFoldDB" id="A0AAD8HD85"/>
<dbReference type="PANTHER" id="PTHR35461:SF3">
    <property type="entry name" value="OVATE DOMAIN-CONTAINING PROTEIN"/>
    <property type="match status" value="1"/>
</dbReference>
<dbReference type="Proteomes" id="UP001237642">
    <property type="component" value="Unassembled WGS sequence"/>
</dbReference>
<reference evidence="2" key="2">
    <citation type="submission" date="2023-05" db="EMBL/GenBank/DDBJ databases">
        <authorList>
            <person name="Schelkunov M.I."/>
        </authorList>
    </citation>
    <scope>NUCLEOTIDE SEQUENCE</scope>
    <source>
        <strain evidence="2">Hsosn_3</strain>
        <tissue evidence="2">Leaf</tissue>
    </source>
</reference>
<protein>
    <submittedName>
        <fullName evidence="2">Uncharacterized protein</fullName>
    </submittedName>
</protein>
<sequence length="144" mass="16336">MSSLCLPEEQLTEGFAKPLLSIPSLVLAAMAVLKTVSSTSSKLEILHDGKMEETIDDDDDENDDQKKNEGCADEDMLEKDGIERCLVVQKLMDMEMIEPNNLENVQDIKEVLHLYSRLTCPVYVDIFDKFVMDMHSDIFNFKAT</sequence>
<dbReference type="PANTHER" id="PTHR35461">
    <property type="entry name" value="BNAANNG14610D PROTEIN"/>
    <property type="match status" value="1"/>
</dbReference>
<evidence type="ECO:0000313" key="2">
    <source>
        <dbReference type="EMBL" id="KAK1365390.1"/>
    </source>
</evidence>
<proteinExistence type="predicted"/>
<evidence type="ECO:0000256" key="1">
    <source>
        <dbReference type="SAM" id="MobiDB-lite"/>
    </source>
</evidence>
<organism evidence="2 3">
    <name type="scientific">Heracleum sosnowskyi</name>
    <dbReference type="NCBI Taxonomy" id="360622"/>
    <lineage>
        <taxon>Eukaryota</taxon>
        <taxon>Viridiplantae</taxon>
        <taxon>Streptophyta</taxon>
        <taxon>Embryophyta</taxon>
        <taxon>Tracheophyta</taxon>
        <taxon>Spermatophyta</taxon>
        <taxon>Magnoliopsida</taxon>
        <taxon>eudicotyledons</taxon>
        <taxon>Gunneridae</taxon>
        <taxon>Pentapetalae</taxon>
        <taxon>asterids</taxon>
        <taxon>campanulids</taxon>
        <taxon>Apiales</taxon>
        <taxon>Apiaceae</taxon>
        <taxon>Apioideae</taxon>
        <taxon>apioid superclade</taxon>
        <taxon>Tordylieae</taxon>
        <taxon>Tordyliinae</taxon>
        <taxon>Heracleum</taxon>
    </lineage>
</organism>
<dbReference type="EMBL" id="JAUIZM010000009">
    <property type="protein sequence ID" value="KAK1365390.1"/>
    <property type="molecule type" value="Genomic_DNA"/>
</dbReference>
<feature type="region of interest" description="Disordered" evidence="1">
    <location>
        <begin position="47"/>
        <end position="75"/>
    </location>
</feature>
<gene>
    <name evidence="2" type="ORF">POM88_040951</name>
</gene>
<feature type="compositionally biased region" description="Acidic residues" evidence="1">
    <location>
        <begin position="54"/>
        <end position="63"/>
    </location>
</feature>
<evidence type="ECO:0000313" key="3">
    <source>
        <dbReference type="Proteomes" id="UP001237642"/>
    </source>
</evidence>
<keyword evidence="3" id="KW-1185">Reference proteome</keyword>